<evidence type="ECO:0000256" key="10">
    <source>
        <dbReference type="ARBA" id="ARBA00023295"/>
    </source>
</evidence>
<name>A0A1Y1IGI7_KLENI</name>
<dbReference type="SMART" id="SM00741">
    <property type="entry name" value="SapB"/>
    <property type="match status" value="1"/>
</dbReference>
<dbReference type="PIRSF" id="PIRSF000948">
    <property type="entry name" value="Sphingomy_PDE"/>
    <property type="match status" value="1"/>
</dbReference>
<evidence type="ECO:0000313" key="17">
    <source>
        <dbReference type="EMBL" id="GAQ87866.1"/>
    </source>
</evidence>
<evidence type="ECO:0000256" key="14">
    <source>
        <dbReference type="SAM" id="MobiDB-lite"/>
    </source>
</evidence>
<dbReference type="STRING" id="105231.A0A1Y1IGI7"/>
<feature type="disulfide bond" evidence="13">
    <location>
        <begin position="470"/>
        <end position="520"/>
    </location>
</feature>
<feature type="binding site" evidence="12">
    <location>
        <position position="548"/>
    </location>
    <ligand>
        <name>Zn(2+)</name>
        <dbReference type="ChEBI" id="CHEBI:29105"/>
        <label>1</label>
    </ligand>
</feature>
<feature type="disulfide bond" evidence="13">
    <location>
        <begin position="315"/>
        <end position="337"/>
    </location>
</feature>
<feature type="disulfide bond" evidence="13">
    <location>
        <begin position="673"/>
        <end position="677"/>
    </location>
</feature>
<evidence type="ECO:0000256" key="4">
    <source>
        <dbReference type="ARBA" id="ARBA00022723"/>
    </source>
</evidence>
<dbReference type="GO" id="GO:0046872">
    <property type="term" value="F:metal ion binding"/>
    <property type="evidence" value="ECO:0007669"/>
    <property type="project" value="UniProtKB-KW"/>
</dbReference>
<dbReference type="Pfam" id="PF19272">
    <property type="entry name" value="ASMase_C"/>
    <property type="match status" value="1"/>
</dbReference>
<proteinExistence type="inferred from homology"/>
<evidence type="ECO:0000256" key="2">
    <source>
        <dbReference type="ARBA" id="ARBA00008234"/>
    </source>
</evidence>
<feature type="binding site" evidence="12">
    <location>
        <position position="296"/>
    </location>
    <ligand>
        <name>Zn(2+)</name>
        <dbReference type="ChEBI" id="CHEBI:29105"/>
        <label>1</label>
    </ligand>
</feature>
<feature type="binding site" evidence="12">
    <location>
        <position position="368"/>
    </location>
    <ligand>
        <name>Zn(2+)</name>
        <dbReference type="ChEBI" id="CHEBI:29105"/>
        <label>2</label>
    </ligand>
</feature>
<dbReference type="GO" id="GO:0006685">
    <property type="term" value="P:sphingomyelin catabolic process"/>
    <property type="evidence" value="ECO:0007669"/>
    <property type="project" value="UniProtKB-UniRule"/>
</dbReference>
<dbReference type="Gene3D" id="3.60.21.10">
    <property type="match status" value="1"/>
</dbReference>
<dbReference type="GO" id="GO:0004767">
    <property type="term" value="F:sphingomyelin phosphodiesterase activity"/>
    <property type="evidence" value="ECO:0007669"/>
    <property type="project" value="UniProtKB-UniRule"/>
</dbReference>
<keyword evidence="9" id="KW-0325">Glycoprotein</keyword>
<keyword evidence="18" id="KW-1185">Reference proteome</keyword>
<comment type="subcellular location">
    <subcellularLocation>
        <location evidence="1">Secreted</location>
    </subcellularLocation>
</comment>
<dbReference type="OrthoDB" id="348678at2759"/>
<feature type="domain" description="Saposin B-type" evidence="16">
    <location>
        <begin position="59"/>
        <end position="140"/>
    </location>
</feature>
<feature type="binding site" evidence="12">
    <location>
        <position position="294"/>
    </location>
    <ligand>
        <name>Zn(2+)</name>
        <dbReference type="ChEBI" id="CHEBI:29105"/>
        <label>1</label>
    </ligand>
</feature>
<feature type="binding site" evidence="12">
    <location>
        <position position="368"/>
    </location>
    <ligand>
        <name>Zn(2+)</name>
        <dbReference type="ChEBI" id="CHEBI:29105"/>
        <label>1</label>
    </ligand>
</feature>
<feature type="compositionally biased region" description="Basic and acidic residues" evidence="14">
    <location>
        <begin position="213"/>
        <end position="227"/>
    </location>
</feature>
<comment type="function">
    <text evidence="11">Converts sphingomyelin to ceramide.</text>
</comment>
<feature type="binding site" evidence="12">
    <location>
        <position position="512"/>
    </location>
    <ligand>
        <name>Zn(2+)</name>
        <dbReference type="ChEBI" id="CHEBI:29105"/>
        <label>2</label>
    </ligand>
</feature>
<evidence type="ECO:0000256" key="5">
    <source>
        <dbReference type="ARBA" id="ARBA00022729"/>
    </source>
</evidence>
<evidence type="ECO:0000256" key="1">
    <source>
        <dbReference type="ARBA" id="ARBA00004613"/>
    </source>
</evidence>
<gene>
    <name evidence="17" type="ORF">KFL_003830150</name>
</gene>
<feature type="binding site" evidence="12">
    <location>
        <position position="408"/>
    </location>
    <ligand>
        <name>Zn(2+)</name>
        <dbReference type="ChEBI" id="CHEBI:29105"/>
        <label>2</label>
    </ligand>
</feature>
<keyword evidence="10 11" id="KW-0326">Glycosidase</keyword>
<dbReference type="CDD" id="cd00842">
    <property type="entry name" value="MPP_ASMase"/>
    <property type="match status" value="1"/>
</dbReference>
<dbReference type="SUPFAM" id="SSF47862">
    <property type="entry name" value="Saposin"/>
    <property type="match status" value="1"/>
</dbReference>
<organism evidence="17 18">
    <name type="scientific">Klebsormidium nitens</name>
    <name type="common">Green alga</name>
    <name type="synonym">Ulothrix nitens</name>
    <dbReference type="NCBI Taxonomy" id="105231"/>
    <lineage>
        <taxon>Eukaryota</taxon>
        <taxon>Viridiplantae</taxon>
        <taxon>Streptophyta</taxon>
        <taxon>Klebsormidiophyceae</taxon>
        <taxon>Klebsormidiales</taxon>
        <taxon>Klebsormidiaceae</taxon>
        <taxon>Klebsormidium</taxon>
    </lineage>
</organism>
<comment type="similarity">
    <text evidence="2 11">Belongs to the acid sphingomyelinase family.</text>
</comment>
<dbReference type="InterPro" id="IPR041805">
    <property type="entry name" value="ASMase/PPN1_MPP"/>
</dbReference>
<feature type="chain" id="PRO_5012598313" description="Sphingomyelin phosphodiesterase" evidence="15">
    <location>
        <begin position="24"/>
        <end position="718"/>
    </location>
</feature>
<keyword evidence="7 12" id="KW-0862">Zinc</keyword>
<feature type="compositionally biased region" description="Basic and acidic residues" evidence="14">
    <location>
        <begin position="236"/>
        <end position="261"/>
    </location>
</feature>
<evidence type="ECO:0000313" key="18">
    <source>
        <dbReference type="Proteomes" id="UP000054558"/>
    </source>
</evidence>
<evidence type="ECO:0000256" key="8">
    <source>
        <dbReference type="ARBA" id="ARBA00023157"/>
    </source>
</evidence>
<dbReference type="GO" id="GO:0046513">
    <property type="term" value="P:ceramide biosynthetic process"/>
    <property type="evidence" value="ECO:0007669"/>
    <property type="project" value="UniProtKB-ARBA"/>
</dbReference>
<evidence type="ECO:0000256" key="13">
    <source>
        <dbReference type="PIRSR" id="PIRSR000948-2"/>
    </source>
</evidence>
<dbReference type="EMBL" id="DF237332">
    <property type="protein sequence ID" value="GAQ87866.1"/>
    <property type="molecule type" value="Genomic_DNA"/>
</dbReference>
<dbReference type="AlphaFoldDB" id="A0A1Y1IGI7"/>
<keyword evidence="4 12" id="KW-0479">Metal-binding</keyword>
<evidence type="ECO:0000259" key="16">
    <source>
        <dbReference type="PROSITE" id="PS50015"/>
    </source>
</evidence>
<evidence type="ECO:0000256" key="15">
    <source>
        <dbReference type="SAM" id="SignalP"/>
    </source>
</evidence>
<dbReference type="GO" id="GO:0005576">
    <property type="term" value="C:extracellular region"/>
    <property type="evidence" value="ECO:0007669"/>
    <property type="project" value="UniProtKB-SubCell"/>
</dbReference>
<accession>A0A1Y1IGI7</accession>
<dbReference type="PANTHER" id="PTHR10340:SF57">
    <property type="entry name" value="METALLOPHOS DOMAIN-CONTAINING PROTEIN"/>
    <property type="match status" value="1"/>
</dbReference>
<comment type="cofactor">
    <cofactor evidence="12">
        <name>Zn(2+)</name>
        <dbReference type="ChEBI" id="CHEBI:29105"/>
    </cofactor>
    <text evidence="12">Binds 2 Zn(2+) ions per subunit.</text>
</comment>
<dbReference type="PANTHER" id="PTHR10340">
    <property type="entry name" value="SPHINGOMYELIN PHOSPHODIESTERASE"/>
    <property type="match status" value="1"/>
</dbReference>
<evidence type="ECO:0000256" key="9">
    <source>
        <dbReference type="ARBA" id="ARBA00023180"/>
    </source>
</evidence>
<feature type="signal peptide" evidence="15">
    <location>
        <begin position="1"/>
        <end position="23"/>
    </location>
</feature>
<evidence type="ECO:0000256" key="6">
    <source>
        <dbReference type="ARBA" id="ARBA00022801"/>
    </source>
</evidence>
<dbReference type="GO" id="GO:0016020">
    <property type="term" value="C:membrane"/>
    <property type="evidence" value="ECO:0007669"/>
    <property type="project" value="GOC"/>
</dbReference>
<dbReference type="SUPFAM" id="SSF56300">
    <property type="entry name" value="Metallo-dependent phosphatases"/>
    <property type="match status" value="1"/>
</dbReference>
<dbReference type="OMA" id="NCRDEIC"/>
<keyword evidence="8 13" id="KW-1015">Disulfide bond</keyword>
<sequence>MPCHKVFLLPLLIVTHLTVPALALIVKHPVSQLQSAQIPSRHNLDNSQVPPNAGDLGAFNLECFFCKRAVNKYRARVEKGTDAAEQAIGGLCKELKLQKDDVCDGIVQEFGPEVITVLARRLLDPHHVCAEVFHYCPRNSGRAPTEIPCNATLSWGALRGLVSQSEKGLALLRELGSGEVCAEDQWGGGKVSEMGSVMGKGGECVTSRSGSESVRRGKTEDALRVSDEGEASTEDSDGRGGDRRIRRPGESLDVQYRERTSETVQQRKRSSHEGESVSVEQQEQALGHFLQLTDIHLDLEYVEGSEVACGRPLCCRKEDGPAASNTSAAGPFGDYRCDAAPALFDSLAMFIGSSKELPKLDFAVFTGDVPPHDVWEESRVKTLAAMETVYDRLAVALKGVPLYPVLGNHAGVPVDSFPDPPAQSWLMDASWRLWKRWLPADAEVTVRKGGYYTLLHEPGLRIVGLNTQYCDTFNFWLLAHTSEPDPAGQLEWLLRVLADAEAASERVIILGHIPIGADACYVSYSQRYSLILDRFRNTVSAQIFGHTHSDSFKLYYDAATLTDPIAVGLVSPSVTPYTGRNPSFRVFDYRRPIHGTAANAILDDYKQYIFDLDSANHDRNGSLWTLEYGARSAYNLPSMSPKSWHALLQRLESEPGLLGAYLHRRAAGRPWTCDAECEKALLCDVKSQTFALYQECVGGKIGSFSAALKILLNMLLKC</sequence>
<feature type="disulfide bond" evidence="13">
    <location>
        <begin position="309"/>
        <end position="314"/>
    </location>
</feature>
<dbReference type="InterPro" id="IPR011160">
    <property type="entry name" value="Sphingomy_PDE"/>
</dbReference>
<keyword evidence="3" id="KW-0964">Secreted</keyword>
<feature type="binding site" evidence="12">
    <location>
        <position position="546"/>
    </location>
    <ligand>
        <name>Zn(2+)</name>
        <dbReference type="ChEBI" id="CHEBI:29105"/>
        <label>2</label>
    </ligand>
</feature>
<evidence type="ECO:0000256" key="11">
    <source>
        <dbReference type="PIRNR" id="PIRNR000948"/>
    </source>
</evidence>
<dbReference type="PROSITE" id="PS50015">
    <property type="entry name" value="SAP_B"/>
    <property type="match status" value="1"/>
</dbReference>
<evidence type="ECO:0000256" key="3">
    <source>
        <dbReference type="ARBA" id="ARBA00022525"/>
    </source>
</evidence>
<reference evidence="17 18" key="1">
    <citation type="journal article" date="2014" name="Nat. Commun.">
        <title>Klebsormidium flaccidum genome reveals primary factors for plant terrestrial adaptation.</title>
        <authorList>
            <person name="Hori K."/>
            <person name="Maruyama F."/>
            <person name="Fujisawa T."/>
            <person name="Togashi T."/>
            <person name="Yamamoto N."/>
            <person name="Seo M."/>
            <person name="Sato S."/>
            <person name="Yamada T."/>
            <person name="Mori H."/>
            <person name="Tajima N."/>
            <person name="Moriyama T."/>
            <person name="Ikeuchi M."/>
            <person name="Watanabe M."/>
            <person name="Wada H."/>
            <person name="Kobayashi K."/>
            <person name="Saito M."/>
            <person name="Masuda T."/>
            <person name="Sasaki-Sekimoto Y."/>
            <person name="Mashiguchi K."/>
            <person name="Awai K."/>
            <person name="Shimojima M."/>
            <person name="Masuda S."/>
            <person name="Iwai M."/>
            <person name="Nobusawa T."/>
            <person name="Narise T."/>
            <person name="Kondo S."/>
            <person name="Saito H."/>
            <person name="Sato R."/>
            <person name="Murakawa M."/>
            <person name="Ihara Y."/>
            <person name="Oshima-Yamada Y."/>
            <person name="Ohtaka K."/>
            <person name="Satoh M."/>
            <person name="Sonobe K."/>
            <person name="Ishii M."/>
            <person name="Ohtani R."/>
            <person name="Kanamori-Sato M."/>
            <person name="Honoki R."/>
            <person name="Miyazaki D."/>
            <person name="Mochizuki H."/>
            <person name="Umetsu J."/>
            <person name="Higashi K."/>
            <person name="Shibata D."/>
            <person name="Kamiya Y."/>
            <person name="Sato N."/>
            <person name="Nakamura Y."/>
            <person name="Tabata S."/>
            <person name="Ida S."/>
            <person name="Kurokawa K."/>
            <person name="Ohta H."/>
        </authorList>
    </citation>
    <scope>NUCLEOTIDE SEQUENCE [LARGE SCALE GENOMIC DNA]</scope>
    <source>
        <strain evidence="17 18">NIES-2285</strain>
    </source>
</reference>
<dbReference type="InterPro" id="IPR045473">
    <property type="entry name" value="ASM_C"/>
</dbReference>
<keyword evidence="6 11" id="KW-0378">Hydrolase</keyword>
<keyword evidence="5 15" id="KW-0732">Signal</keyword>
<dbReference type="GO" id="GO:0016798">
    <property type="term" value="F:hydrolase activity, acting on glycosyl bonds"/>
    <property type="evidence" value="ECO:0007669"/>
    <property type="project" value="UniProtKB-KW"/>
</dbReference>
<evidence type="ECO:0000256" key="12">
    <source>
        <dbReference type="PIRSR" id="PIRSR000948-1"/>
    </source>
</evidence>
<feature type="region of interest" description="Disordered" evidence="14">
    <location>
        <begin position="192"/>
        <end position="281"/>
    </location>
</feature>
<evidence type="ECO:0000256" key="7">
    <source>
        <dbReference type="ARBA" id="ARBA00022833"/>
    </source>
</evidence>
<dbReference type="InterPro" id="IPR008139">
    <property type="entry name" value="SaposinB_dom"/>
</dbReference>
<dbReference type="Gene3D" id="1.10.225.10">
    <property type="entry name" value="Saposin-like"/>
    <property type="match status" value="1"/>
</dbReference>
<dbReference type="Proteomes" id="UP000054558">
    <property type="component" value="Unassembled WGS sequence"/>
</dbReference>
<dbReference type="Pfam" id="PF00149">
    <property type="entry name" value="Metallophos"/>
    <property type="match status" value="1"/>
</dbReference>
<dbReference type="InterPro" id="IPR004843">
    <property type="entry name" value="Calcineurin-like_PHP"/>
</dbReference>
<protein>
    <recommendedName>
        <fullName evidence="11">Sphingomyelin phosphodiesterase</fullName>
    </recommendedName>
</protein>
<dbReference type="InterPro" id="IPR011001">
    <property type="entry name" value="Saposin-like"/>
</dbReference>
<dbReference type="InterPro" id="IPR029052">
    <property type="entry name" value="Metallo-depent_PP-like"/>
</dbReference>